<feature type="domain" description="SPOR" evidence="2">
    <location>
        <begin position="98"/>
        <end position="178"/>
    </location>
</feature>
<dbReference type="EMBL" id="CP032382">
    <property type="protein sequence ID" value="AYB30881.1"/>
    <property type="molecule type" value="Genomic_DNA"/>
</dbReference>
<feature type="compositionally biased region" description="Low complexity" evidence="1">
    <location>
        <begin position="52"/>
        <end position="64"/>
    </location>
</feature>
<dbReference type="Pfam" id="PF05036">
    <property type="entry name" value="SPOR"/>
    <property type="match status" value="1"/>
</dbReference>
<dbReference type="OrthoDB" id="2473397at2"/>
<evidence type="ECO:0000256" key="1">
    <source>
        <dbReference type="SAM" id="MobiDB-lite"/>
    </source>
</evidence>
<keyword evidence="4" id="KW-1185">Reference proteome</keyword>
<reference evidence="4" key="1">
    <citation type="submission" date="2018-09" db="EMBL/GenBank/DDBJ databases">
        <title>Chryseolinea sp. KIS68-18 isolated from soil.</title>
        <authorList>
            <person name="Weon H.-Y."/>
            <person name="Kwon S.-W."/>
            <person name="Lee S.A."/>
        </authorList>
    </citation>
    <scope>NUCLEOTIDE SEQUENCE [LARGE SCALE GENOMIC DNA]</scope>
    <source>
        <strain evidence="4">KIS68-18</strain>
    </source>
</reference>
<dbReference type="InterPro" id="IPR007730">
    <property type="entry name" value="SPOR-like_dom"/>
</dbReference>
<sequence length="179" mass="19739">MASLRHSIYILGLGLFIVGCATQKKTSTASTGSGKYTEDLSVYRPKPDQVPTTTTTTGTTTTQTPDGRKPTAYVEPKYAVNKKVDVVLDSIDRYNLQSKAVDGFTIQIYSGLKREEALNAKKTLASSLPDLEADVQYAQPNFRVKVGKYISRLDAQKDFTEVKKRFPTAIIIPDRVAIN</sequence>
<dbReference type="PROSITE" id="PS51257">
    <property type="entry name" value="PROKAR_LIPOPROTEIN"/>
    <property type="match status" value="1"/>
</dbReference>
<proteinExistence type="predicted"/>
<dbReference type="KEGG" id="chk:D4L85_09960"/>
<dbReference type="PROSITE" id="PS51724">
    <property type="entry name" value="SPOR"/>
    <property type="match status" value="1"/>
</dbReference>
<feature type="region of interest" description="Disordered" evidence="1">
    <location>
        <begin position="26"/>
        <end position="71"/>
    </location>
</feature>
<gene>
    <name evidence="3" type="ORF">D4L85_09960</name>
</gene>
<evidence type="ECO:0000313" key="3">
    <source>
        <dbReference type="EMBL" id="AYB30881.1"/>
    </source>
</evidence>
<name>A0A385SKJ8_9BACT</name>
<dbReference type="RefSeq" id="WP_119754175.1">
    <property type="nucleotide sequence ID" value="NZ_CP032382.1"/>
</dbReference>
<dbReference type="Gene3D" id="3.30.70.1070">
    <property type="entry name" value="Sporulation related repeat"/>
    <property type="match status" value="1"/>
</dbReference>
<dbReference type="AlphaFoldDB" id="A0A385SKJ8"/>
<organism evidence="3 4">
    <name type="scientific">Chryseolinea soli</name>
    <dbReference type="NCBI Taxonomy" id="2321403"/>
    <lineage>
        <taxon>Bacteria</taxon>
        <taxon>Pseudomonadati</taxon>
        <taxon>Bacteroidota</taxon>
        <taxon>Cytophagia</taxon>
        <taxon>Cytophagales</taxon>
        <taxon>Fulvivirgaceae</taxon>
        <taxon>Chryseolinea</taxon>
    </lineage>
</organism>
<evidence type="ECO:0000259" key="2">
    <source>
        <dbReference type="PROSITE" id="PS51724"/>
    </source>
</evidence>
<accession>A0A385SKJ8</accession>
<dbReference type="Proteomes" id="UP000266183">
    <property type="component" value="Chromosome"/>
</dbReference>
<evidence type="ECO:0000313" key="4">
    <source>
        <dbReference type="Proteomes" id="UP000266183"/>
    </source>
</evidence>
<dbReference type="GO" id="GO:0042834">
    <property type="term" value="F:peptidoglycan binding"/>
    <property type="evidence" value="ECO:0007669"/>
    <property type="project" value="InterPro"/>
</dbReference>
<dbReference type="InterPro" id="IPR036680">
    <property type="entry name" value="SPOR-like_sf"/>
</dbReference>
<protein>
    <submittedName>
        <fullName evidence="3">SPOR domain-containing protein</fullName>
    </submittedName>
</protein>